<dbReference type="Gene3D" id="3.40.50.410">
    <property type="entry name" value="von Willebrand factor, type A domain"/>
    <property type="match status" value="1"/>
</dbReference>
<dbReference type="SMART" id="SM00327">
    <property type="entry name" value="VWA"/>
    <property type="match status" value="1"/>
</dbReference>
<feature type="signal peptide" evidence="10">
    <location>
        <begin position="1"/>
        <end position="25"/>
    </location>
</feature>
<evidence type="ECO:0000313" key="12">
    <source>
        <dbReference type="Ensembl" id="ENSMUSP00000153809.2"/>
    </source>
</evidence>
<dbReference type="SMR" id="A0A2I3BPJ2"/>
<dbReference type="InterPro" id="IPR002035">
    <property type="entry name" value="VWF_A"/>
</dbReference>
<evidence type="ECO:0000256" key="8">
    <source>
        <dbReference type="SAM" id="MobiDB-lite"/>
    </source>
</evidence>
<comment type="similarity">
    <text evidence="2">Belongs to the ATR family.</text>
</comment>
<dbReference type="PROSITE" id="PS50234">
    <property type="entry name" value="VWFA"/>
    <property type="match status" value="1"/>
</dbReference>
<dbReference type="ProteomicsDB" id="346787"/>
<dbReference type="AGR" id="MGI:5589242"/>
<keyword evidence="7 9" id="KW-0472">Membrane</keyword>
<dbReference type="Ensembl" id="ENSMUST00000227795.2">
    <property type="protein sequence ID" value="ENSMUSP00000153809.2"/>
    <property type="gene ID" value="ENSMUSG00000115726.2"/>
</dbReference>
<dbReference type="InterPro" id="IPR008400">
    <property type="entry name" value="Anthrax_toxin_rcpt_extracel"/>
</dbReference>
<feature type="compositionally biased region" description="Pro residues" evidence="8">
    <location>
        <begin position="445"/>
        <end position="456"/>
    </location>
</feature>
<dbReference type="PANTHER" id="PTHR16059">
    <property type="entry name" value="ANTHRAX TOXIN RECEPTOR"/>
    <property type="match status" value="1"/>
</dbReference>
<evidence type="ECO:0000256" key="10">
    <source>
        <dbReference type="SAM" id="SignalP"/>
    </source>
</evidence>
<dbReference type="MGI" id="MGI:5589242">
    <property type="gene designation" value="Gm30083"/>
</dbReference>
<feature type="region of interest" description="Disordered" evidence="8">
    <location>
        <begin position="357"/>
        <end position="392"/>
    </location>
</feature>
<keyword evidence="6 9" id="KW-1133">Transmembrane helix</keyword>
<evidence type="ECO:0000256" key="1">
    <source>
        <dbReference type="ARBA" id="ARBA00004479"/>
    </source>
</evidence>
<evidence type="ECO:0000256" key="9">
    <source>
        <dbReference type="SAM" id="Phobius"/>
    </source>
</evidence>
<evidence type="ECO:0000256" key="5">
    <source>
        <dbReference type="ARBA" id="ARBA00022729"/>
    </source>
</evidence>
<dbReference type="GO" id="GO:0004888">
    <property type="term" value="F:transmembrane signaling receptor activity"/>
    <property type="evidence" value="ECO:0000318"/>
    <property type="project" value="GO_Central"/>
</dbReference>
<keyword evidence="5 10" id="KW-0732">Signal</keyword>
<keyword evidence="3 9" id="KW-0812">Transmembrane</keyword>
<dbReference type="OrthoDB" id="9625303at2759"/>
<evidence type="ECO:0000256" key="7">
    <source>
        <dbReference type="ARBA" id="ARBA00023136"/>
    </source>
</evidence>
<reference evidence="12" key="3">
    <citation type="submission" date="2025-08" db="UniProtKB">
        <authorList>
            <consortium name="Ensembl"/>
        </authorList>
    </citation>
    <scope>IDENTIFICATION</scope>
    <source>
        <strain evidence="12">C57BL/6J</strain>
    </source>
</reference>
<accession>A0A2I3BPJ2</accession>
<reference evidence="12 14" key="2">
    <citation type="journal article" date="2011" name="PLoS Biol.">
        <title>Modernizing reference genome assemblies.</title>
        <authorList>
            <person name="Church D.M."/>
            <person name="Schneider V.A."/>
            <person name="Graves T."/>
            <person name="Auger K."/>
            <person name="Cunningham F."/>
            <person name="Bouk N."/>
            <person name="Chen H.C."/>
            <person name="Agarwala R."/>
            <person name="McLaren W.M."/>
            <person name="Ritchie G.R."/>
            <person name="Albracht D."/>
            <person name="Kremitzki M."/>
            <person name="Rock S."/>
            <person name="Kotkiewicz H."/>
            <person name="Kremitzki C."/>
            <person name="Wollam A."/>
            <person name="Trani L."/>
            <person name="Fulton L."/>
            <person name="Fulton R."/>
            <person name="Matthews L."/>
            <person name="Whitehead S."/>
            <person name="Chow W."/>
            <person name="Torrance J."/>
            <person name="Dunn M."/>
            <person name="Harden G."/>
            <person name="Threadgold G."/>
            <person name="Wood J."/>
            <person name="Collins J."/>
            <person name="Heath P."/>
            <person name="Griffiths G."/>
            <person name="Pelan S."/>
            <person name="Grafham D."/>
            <person name="Eichler E.E."/>
            <person name="Weinstock G."/>
            <person name="Mardis E.R."/>
            <person name="Wilson R.K."/>
            <person name="Howe K."/>
            <person name="Flicek P."/>
            <person name="Hubbard T."/>
        </authorList>
    </citation>
    <scope>NUCLEOTIDE SEQUENCE [LARGE SCALE GENOMIC DNA]</scope>
    <source>
        <strain evidence="12 14">C57BL/6J</strain>
    </source>
</reference>
<evidence type="ECO:0000256" key="2">
    <source>
        <dbReference type="ARBA" id="ARBA00008095"/>
    </source>
</evidence>
<dbReference type="InterPro" id="IPR036465">
    <property type="entry name" value="vWFA_dom_sf"/>
</dbReference>
<dbReference type="GlyGen" id="A0A2I3BPJ2">
    <property type="glycosylation" value="1 site"/>
</dbReference>
<feature type="region of interest" description="Disordered" evidence="8">
    <location>
        <begin position="432"/>
        <end position="456"/>
    </location>
</feature>
<keyword evidence="4" id="KW-0479">Metal-binding</keyword>
<dbReference type="OMA" id="CKGNVIL"/>
<dbReference type="Antibodypedia" id="75200">
    <property type="antibodies" value="2 antibodies from 2 providers"/>
</dbReference>
<dbReference type="GO" id="GO:0046872">
    <property type="term" value="F:metal ion binding"/>
    <property type="evidence" value="ECO:0007669"/>
    <property type="project" value="UniProtKB-KW"/>
</dbReference>
<dbReference type="GO" id="GO:0005886">
    <property type="term" value="C:plasma membrane"/>
    <property type="evidence" value="ECO:0000318"/>
    <property type="project" value="GO_Central"/>
</dbReference>
<dbReference type="Bgee" id="ENSMUSG00000115726">
    <property type="expression patterns" value="Expressed in testis and 6 other cell types or tissues"/>
</dbReference>
<dbReference type="RefSeq" id="NP_001361094.1">
    <property type="nucleotide sequence ID" value="NM_001374165.1"/>
</dbReference>
<dbReference type="VEuPathDB" id="HostDB:ENSMUSG00000115726"/>
<dbReference type="Pfam" id="PF00092">
    <property type="entry name" value="VWA"/>
    <property type="match status" value="1"/>
</dbReference>
<dbReference type="Pfam" id="PF05587">
    <property type="entry name" value="Anth_Ig"/>
    <property type="match status" value="1"/>
</dbReference>
<evidence type="ECO:0000259" key="11">
    <source>
        <dbReference type="PROSITE" id="PS50234"/>
    </source>
</evidence>
<feature type="transmembrane region" description="Helical" evidence="9">
    <location>
        <begin position="399"/>
        <end position="421"/>
    </location>
</feature>
<reference evidence="12 14" key="1">
    <citation type="journal article" date="2009" name="PLoS Biol.">
        <title>Lineage-specific biology revealed by a finished genome assembly of the mouse.</title>
        <authorList>
            <consortium name="Mouse Genome Sequencing Consortium"/>
            <person name="Church D.M."/>
            <person name="Goodstadt L."/>
            <person name="Hillier L.W."/>
            <person name="Zody M.C."/>
            <person name="Goldstein S."/>
            <person name="She X."/>
            <person name="Bult C.J."/>
            <person name="Agarwala R."/>
            <person name="Cherry J.L."/>
            <person name="DiCuccio M."/>
            <person name="Hlavina W."/>
            <person name="Kapustin Y."/>
            <person name="Meric P."/>
            <person name="Maglott D."/>
            <person name="Birtle Z."/>
            <person name="Marques A.C."/>
            <person name="Graves T."/>
            <person name="Zhou S."/>
            <person name="Teague B."/>
            <person name="Potamousis K."/>
            <person name="Churas C."/>
            <person name="Place M."/>
            <person name="Herschleb J."/>
            <person name="Runnheim R."/>
            <person name="Forrest D."/>
            <person name="Amos-Landgraf J."/>
            <person name="Schwartz D.C."/>
            <person name="Cheng Z."/>
            <person name="Lindblad-Toh K."/>
            <person name="Eichler E.E."/>
            <person name="Ponting C.P."/>
        </authorList>
    </citation>
    <scope>NUCLEOTIDE SEQUENCE [LARGE SCALE GENOMIC DNA]</scope>
    <source>
        <strain evidence="12 14">C57BL/6J</strain>
    </source>
</reference>
<organism evidence="12 14">
    <name type="scientific">Mus musculus</name>
    <name type="common">Mouse</name>
    <dbReference type="NCBI Taxonomy" id="10090"/>
    <lineage>
        <taxon>Eukaryota</taxon>
        <taxon>Metazoa</taxon>
        <taxon>Chordata</taxon>
        <taxon>Craniata</taxon>
        <taxon>Vertebrata</taxon>
        <taxon>Euteleostomi</taxon>
        <taxon>Mammalia</taxon>
        <taxon>Eutheria</taxon>
        <taxon>Euarchontoglires</taxon>
        <taxon>Glires</taxon>
        <taxon>Rodentia</taxon>
        <taxon>Myomorpha</taxon>
        <taxon>Muroidea</taxon>
        <taxon>Muridae</taxon>
        <taxon>Murinae</taxon>
        <taxon>Mus</taxon>
        <taxon>Mus</taxon>
    </lineage>
</organism>
<evidence type="ECO:0000313" key="13">
    <source>
        <dbReference type="MGI" id="MGI:5589242"/>
    </source>
</evidence>
<dbReference type="InParanoid" id="A0A2I3BPJ2"/>
<evidence type="ECO:0000256" key="6">
    <source>
        <dbReference type="ARBA" id="ARBA00022989"/>
    </source>
</evidence>
<dbReference type="PANTHER" id="PTHR16059:SF30">
    <property type="entry name" value="GENE, 30083-RELATED"/>
    <property type="match status" value="1"/>
</dbReference>
<evidence type="ECO:0000313" key="14">
    <source>
        <dbReference type="Proteomes" id="UP000000589"/>
    </source>
</evidence>
<gene>
    <name evidence="12 13" type="primary">Gm30083</name>
</gene>
<feature type="compositionally biased region" description="Low complexity" evidence="8">
    <location>
        <begin position="357"/>
        <end position="387"/>
    </location>
</feature>
<feature type="chain" id="PRO_5014192330" evidence="10">
    <location>
        <begin position="26"/>
        <end position="573"/>
    </location>
</feature>
<sequence length="573" mass="64231">MLSCRPQVPHSVIFLLMLLPSLLRTEDFLYQYHDWKNYHGLGLDPRTFSYEDQNPKHMWHQRNSAQEPCQATPDIYFVLDKSAHMLYGWPHVHKFVLDMVTRLSNPDLRVSIITYSCKGNVILPITGDREEILKGIERMKYSITAGHELIYQGLWKANKQIIRGNRRGAQHPSMIIFLLHGPLDNQGYGYSLDETNDTRRMGGYVCGVGTGQSERNQIIGLAGGQEYAFTNKKPEELSDLIIPLSSKACPSLKTAITRIICIRESNPVLLEGYGFDFARRKEDVICRFYFGGAKKTIIDSPPINITKTTVTCPGPIVDSVGRAIHIQLSLDNGKNFLHNHLYVATRTCGKSPLTTVRYSSTTTTRRTTITTTTTTPSTTPTTTTTETTTKEPKPSIDKFIFAPVLLALLLLLLLIGCFWQLCCVPPVEELPPPKPQPQPREKKQPPPVSPPVPTRPVNPPPIMIICCCTCRGLYVSRDTKGNVTVCNFNPLCCPQLPLRWPQYGGQGRFANWALLKGPCIPMASLLAGREHLPLVSCSQCHRLSANHSRYSSNLRQLALHPWAPRVLQSLPPT</sequence>
<feature type="domain" description="VWFA" evidence="11">
    <location>
        <begin position="74"/>
        <end position="244"/>
    </location>
</feature>
<dbReference type="Proteomes" id="UP000000589">
    <property type="component" value="Chromosome 14"/>
</dbReference>
<dbReference type="SUPFAM" id="SSF53300">
    <property type="entry name" value="vWA-like"/>
    <property type="match status" value="1"/>
</dbReference>
<proteinExistence type="inferred from homology"/>
<evidence type="ECO:0000256" key="4">
    <source>
        <dbReference type="ARBA" id="ARBA00022723"/>
    </source>
</evidence>
<dbReference type="GO" id="GO:0009986">
    <property type="term" value="C:cell surface"/>
    <property type="evidence" value="ECO:0000318"/>
    <property type="project" value="GO_Central"/>
</dbReference>
<protein>
    <submittedName>
        <fullName evidence="12">Predicted gene, 30083</fullName>
    </submittedName>
</protein>
<dbReference type="KEGG" id="mmu:102631856"/>
<dbReference type="GeneTree" id="ENSGT00940000157727"/>
<evidence type="ECO:0000256" key="3">
    <source>
        <dbReference type="ARBA" id="ARBA00022692"/>
    </source>
</evidence>
<comment type="subcellular location">
    <subcellularLocation>
        <location evidence="1">Membrane</location>
        <topology evidence="1">Single-pass type I membrane protein</topology>
    </subcellularLocation>
</comment>
<name>A0A2I3BPJ2_MOUSE</name>
<dbReference type="GeneID" id="102631856"/>
<keyword evidence="14" id="KW-1185">Reference proteome</keyword>
<reference evidence="12" key="4">
    <citation type="submission" date="2025-09" db="UniProtKB">
        <authorList>
            <consortium name="Ensembl"/>
        </authorList>
    </citation>
    <scope>IDENTIFICATION</scope>
    <source>
        <strain evidence="12">C57BL/6J</strain>
    </source>
</reference>
<dbReference type="AlphaFoldDB" id="A0A2I3BPJ2"/>